<gene>
    <name evidence="2" type="ORF">CDAR_78441</name>
</gene>
<protein>
    <submittedName>
        <fullName evidence="2">Uncharacterized protein</fullName>
    </submittedName>
</protein>
<feature type="region of interest" description="Disordered" evidence="1">
    <location>
        <begin position="66"/>
        <end position="87"/>
    </location>
</feature>
<comment type="caution">
    <text evidence="2">The sequence shown here is derived from an EMBL/GenBank/DDBJ whole genome shotgun (WGS) entry which is preliminary data.</text>
</comment>
<dbReference type="EMBL" id="BPLQ01007676">
    <property type="protein sequence ID" value="GIY31524.1"/>
    <property type="molecule type" value="Genomic_DNA"/>
</dbReference>
<name>A0AAV4SEV0_9ARAC</name>
<sequence>MNSILPGLIRVDIGHVRYDSMSFPHLPPQSFQHLELEVMNKRGGYNSNLMPKYHFTTMSEAVSIRSRSLSETESVGERMRGHQRLSR</sequence>
<evidence type="ECO:0000313" key="2">
    <source>
        <dbReference type="EMBL" id="GIY31524.1"/>
    </source>
</evidence>
<dbReference type="Proteomes" id="UP001054837">
    <property type="component" value="Unassembled WGS sequence"/>
</dbReference>
<evidence type="ECO:0000256" key="1">
    <source>
        <dbReference type="SAM" id="MobiDB-lite"/>
    </source>
</evidence>
<accession>A0AAV4SEV0</accession>
<reference evidence="2 3" key="1">
    <citation type="submission" date="2021-06" db="EMBL/GenBank/DDBJ databases">
        <title>Caerostris darwini draft genome.</title>
        <authorList>
            <person name="Kono N."/>
            <person name="Arakawa K."/>
        </authorList>
    </citation>
    <scope>NUCLEOTIDE SEQUENCE [LARGE SCALE GENOMIC DNA]</scope>
</reference>
<evidence type="ECO:0000313" key="3">
    <source>
        <dbReference type="Proteomes" id="UP001054837"/>
    </source>
</evidence>
<keyword evidence="3" id="KW-1185">Reference proteome</keyword>
<proteinExistence type="predicted"/>
<organism evidence="2 3">
    <name type="scientific">Caerostris darwini</name>
    <dbReference type="NCBI Taxonomy" id="1538125"/>
    <lineage>
        <taxon>Eukaryota</taxon>
        <taxon>Metazoa</taxon>
        <taxon>Ecdysozoa</taxon>
        <taxon>Arthropoda</taxon>
        <taxon>Chelicerata</taxon>
        <taxon>Arachnida</taxon>
        <taxon>Araneae</taxon>
        <taxon>Araneomorphae</taxon>
        <taxon>Entelegynae</taxon>
        <taxon>Araneoidea</taxon>
        <taxon>Araneidae</taxon>
        <taxon>Caerostris</taxon>
    </lineage>
</organism>
<dbReference type="AlphaFoldDB" id="A0AAV4SEV0"/>